<evidence type="ECO:0000313" key="1">
    <source>
        <dbReference type="EMBL" id="KAF7835923.1"/>
    </source>
</evidence>
<organism evidence="1 2">
    <name type="scientific">Senna tora</name>
    <dbReference type="NCBI Taxonomy" id="362788"/>
    <lineage>
        <taxon>Eukaryota</taxon>
        <taxon>Viridiplantae</taxon>
        <taxon>Streptophyta</taxon>
        <taxon>Embryophyta</taxon>
        <taxon>Tracheophyta</taxon>
        <taxon>Spermatophyta</taxon>
        <taxon>Magnoliopsida</taxon>
        <taxon>eudicotyledons</taxon>
        <taxon>Gunneridae</taxon>
        <taxon>Pentapetalae</taxon>
        <taxon>rosids</taxon>
        <taxon>fabids</taxon>
        <taxon>Fabales</taxon>
        <taxon>Fabaceae</taxon>
        <taxon>Caesalpinioideae</taxon>
        <taxon>Cassia clade</taxon>
        <taxon>Senna</taxon>
    </lineage>
</organism>
<sequence>MDVKKHFYMASLIMRSIRINQEVSRIKIILAMSLEMMKQRSNSRRKEHRRCHHVQTTDGKFDLPNADLACLDVTCVVGVVRYSDMDYARDYDTRRSKIGYVLSIGSGSFSWSSKRQPKVSLSSTEAEYRAAAMTAQDIEAKHTSTDNQVADVFTKGLSEVKFEDFSEKLGMMISRTTFREISR</sequence>
<comment type="caution">
    <text evidence="1">The sequence shown here is derived from an EMBL/GenBank/DDBJ whole genome shotgun (WGS) entry which is preliminary data.</text>
</comment>
<gene>
    <name evidence="1" type="ORF">G2W53_010782</name>
</gene>
<evidence type="ECO:0000313" key="2">
    <source>
        <dbReference type="Proteomes" id="UP000634136"/>
    </source>
</evidence>
<dbReference type="EMBL" id="JAAIUW010000004">
    <property type="protein sequence ID" value="KAF7835923.1"/>
    <property type="molecule type" value="Genomic_DNA"/>
</dbReference>
<dbReference type="OrthoDB" id="1922643at2759"/>
<keyword evidence="2" id="KW-1185">Reference proteome</keyword>
<protein>
    <submittedName>
        <fullName evidence="1">Putative mitochondrial protein</fullName>
    </submittedName>
</protein>
<dbReference type="PANTHER" id="PTHR11439:SF475">
    <property type="entry name" value="CYSTEINE-RICH RLK (RECEPTOR-LIKE PROTEIN KINASE) 8"/>
    <property type="match status" value="1"/>
</dbReference>
<reference evidence="1" key="1">
    <citation type="submission" date="2020-09" db="EMBL/GenBank/DDBJ databases">
        <title>Genome-Enabled Discovery of Anthraquinone Biosynthesis in Senna tora.</title>
        <authorList>
            <person name="Kang S.-H."/>
            <person name="Pandey R.P."/>
            <person name="Lee C.-M."/>
            <person name="Sim J.-S."/>
            <person name="Jeong J.-T."/>
            <person name="Choi B.-S."/>
            <person name="Jung M."/>
            <person name="Ginzburg D."/>
            <person name="Zhao K."/>
            <person name="Won S.Y."/>
            <person name="Oh T.-J."/>
            <person name="Yu Y."/>
            <person name="Kim N.-H."/>
            <person name="Lee O.R."/>
            <person name="Lee T.-H."/>
            <person name="Bashyal P."/>
            <person name="Kim T.-S."/>
            <person name="Lee W.-H."/>
            <person name="Kawkins C."/>
            <person name="Kim C.-K."/>
            <person name="Kim J.S."/>
            <person name="Ahn B.O."/>
            <person name="Rhee S.Y."/>
            <person name="Sohng J.K."/>
        </authorList>
    </citation>
    <scope>NUCLEOTIDE SEQUENCE</scope>
    <source>
        <tissue evidence="1">Leaf</tissue>
    </source>
</reference>
<name>A0A834X0I6_9FABA</name>
<dbReference type="CDD" id="cd09272">
    <property type="entry name" value="RNase_HI_RT_Ty1"/>
    <property type="match status" value="1"/>
</dbReference>
<proteinExistence type="predicted"/>
<dbReference type="Proteomes" id="UP000634136">
    <property type="component" value="Unassembled WGS sequence"/>
</dbReference>
<dbReference type="AlphaFoldDB" id="A0A834X0I6"/>
<dbReference type="PANTHER" id="PTHR11439">
    <property type="entry name" value="GAG-POL-RELATED RETROTRANSPOSON"/>
    <property type="match status" value="1"/>
</dbReference>
<accession>A0A834X0I6</accession>